<feature type="domain" description="Nuclear receptor" evidence="11">
    <location>
        <begin position="97"/>
        <end position="173"/>
    </location>
</feature>
<dbReference type="GO" id="GO:0000122">
    <property type="term" value="P:negative regulation of transcription by RNA polymerase II"/>
    <property type="evidence" value="ECO:0007669"/>
    <property type="project" value="TreeGrafter"/>
</dbReference>
<evidence type="ECO:0000256" key="7">
    <source>
        <dbReference type="ARBA" id="ARBA00023163"/>
    </source>
</evidence>
<dbReference type="OrthoDB" id="6081310at2759"/>
<dbReference type="RefSeq" id="XP_038053792.1">
    <property type="nucleotide sequence ID" value="XM_038197864.1"/>
</dbReference>
<dbReference type="GO" id="GO:0009755">
    <property type="term" value="P:hormone-mediated signaling pathway"/>
    <property type="evidence" value="ECO:0007669"/>
    <property type="project" value="TreeGrafter"/>
</dbReference>
<dbReference type="InterPro" id="IPR013088">
    <property type="entry name" value="Znf_NHR/GATA"/>
</dbReference>
<dbReference type="SMART" id="SM00399">
    <property type="entry name" value="ZnF_C4"/>
    <property type="match status" value="1"/>
</dbReference>
<keyword evidence="2 10" id="KW-0479">Metal-binding</keyword>
<dbReference type="Gene3D" id="1.10.565.10">
    <property type="entry name" value="Retinoid X Receptor"/>
    <property type="match status" value="1"/>
</dbReference>
<dbReference type="PANTHER" id="PTHR24082:SF473">
    <property type="entry name" value="ECDYSONE-INDUCED PROTEIN 75B, ISOFORM B"/>
    <property type="match status" value="1"/>
</dbReference>
<protein>
    <submittedName>
        <fullName evidence="13">Uncharacterized protein</fullName>
    </submittedName>
</protein>
<keyword evidence="4 10" id="KW-0862">Zinc</keyword>
<keyword evidence="6 10" id="KW-0238">DNA-binding</keyword>
<evidence type="ECO:0000256" key="5">
    <source>
        <dbReference type="ARBA" id="ARBA00023015"/>
    </source>
</evidence>
<dbReference type="PRINTS" id="PR00047">
    <property type="entry name" value="STROIDFINGER"/>
</dbReference>
<dbReference type="AlphaFoldDB" id="A0A913ZQ00"/>
<dbReference type="PROSITE" id="PS51030">
    <property type="entry name" value="NUCLEAR_REC_DBD_2"/>
    <property type="match status" value="1"/>
</dbReference>
<reference evidence="13" key="1">
    <citation type="submission" date="2022-11" db="UniProtKB">
        <authorList>
            <consortium name="EnsemblMetazoa"/>
        </authorList>
    </citation>
    <scope>IDENTIFICATION</scope>
</reference>
<dbReference type="InterPro" id="IPR001723">
    <property type="entry name" value="Nuclear_hrmn_rcpt"/>
</dbReference>
<dbReference type="EnsemblMetazoa" id="XM_038197864.1">
    <property type="protein sequence ID" value="XP_038053792.1"/>
    <property type="gene ID" value="LOC119726243"/>
</dbReference>
<dbReference type="InterPro" id="IPR050234">
    <property type="entry name" value="Nuclear_hormone_rcpt_NR1"/>
</dbReference>
<dbReference type="PRINTS" id="PR00546">
    <property type="entry name" value="THYROIDHORMR"/>
</dbReference>
<dbReference type="InterPro" id="IPR001628">
    <property type="entry name" value="Znf_hrmn_rcpt"/>
</dbReference>
<dbReference type="GO" id="GO:0030154">
    <property type="term" value="P:cell differentiation"/>
    <property type="evidence" value="ECO:0007669"/>
    <property type="project" value="TreeGrafter"/>
</dbReference>
<evidence type="ECO:0000256" key="1">
    <source>
        <dbReference type="ARBA" id="ARBA00008092"/>
    </source>
</evidence>
<evidence type="ECO:0000256" key="3">
    <source>
        <dbReference type="ARBA" id="ARBA00022771"/>
    </source>
</evidence>
<sequence>MLGTGPVQVIPERWGWTLNMRGLPRSGGWCSAYFIERGGKGGNRTMSEKMEQMTSPTDILDWMSGKDPGHEIESLVLDTSDAMAPASCKKTPPKPILPRCRICTDEASGIHYGVTSCEGCKGFFRRCIGNKTLIVQCQKEGDCDIDKTSRGRCAHCRYQKCLAVGMSVHSVRVGRYSKKQKARNLAEIQSLSTNEKIREREQKDREMYALIQKLVHAYEGTCFTNNTHAHLKLKQSSLESDVDMIQGDLSLLAAQEYALLAPQPIVDPEAIYAQICAVRSFLTDVITPSVVNVVQFSKNLPGFCDLSQGDQMTLLKAGFFEIWLIRTAPFLTLIDEDTLSFGGPKGCDEQYTFRLSNLQGLGQEEHFWETLFDFVRNFNALDLIKEELAIFTSIVILCSDRYGLEDSARVEQLQGELVAVLKREVTRRDWKNKQLFARLLMQVTSVRVVSMLFNKCANNFRRAWPHLEIPALLAEILDYEY</sequence>
<evidence type="ECO:0000256" key="2">
    <source>
        <dbReference type="ARBA" id="ARBA00022723"/>
    </source>
</evidence>
<evidence type="ECO:0000256" key="9">
    <source>
        <dbReference type="ARBA" id="ARBA00023242"/>
    </source>
</evidence>
<keyword evidence="9 10" id="KW-0539">Nucleus</keyword>
<name>A0A913ZQ00_PATMI</name>
<evidence type="ECO:0000259" key="12">
    <source>
        <dbReference type="PROSITE" id="PS51843"/>
    </source>
</evidence>
<proteinExistence type="inferred from homology"/>
<dbReference type="SUPFAM" id="SSF48508">
    <property type="entry name" value="Nuclear receptor ligand-binding domain"/>
    <property type="match status" value="1"/>
</dbReference>
<dbReference type="PROSITE" id="PS51843">
    <property type="entry name" value="NR_LBD"/>
    <property type="match status" value="1"/>
</dbReference>
<dbReference type="GeneID" id="119726243"/>
<comment type="subcellular location">
    <subcellularLocation>
        <location evidence="10">Nucleus</location>
    </subcellularLocation>
</comment>
<dbReference type="InterPro" id="IPR001728">
    <property type="entry name" value="ThyrH_rcpt"/>
</dbReference>
<evidence type="ECO:0000256" key="8">
    <source>
        <dbReference type="ARBA" id="ARBA00023170"/>
    </source>
</evidence>
<evidence type="ECO:0000256" key="10">
    <source>
        <dbReference type="RuleBase" id="RU004334"/>
    </source>
</evidence>
<dbReference type="CDD" id="cd06916">
    <property type="entry name" value="NR_DBD_like"/>
    <property type="match status" value="1"/>
</dbReference>
<keyword evidence="14" id="KW-1185">Reference proteome</keyword>
<dbReference type="GO" id="GO:0008270">
    <property type="term" value="F:zinc ion binding"/>
    <property type="evidence" value="ECO:0007669"/>
    <property type="project" value="UniProtKB-KW"/>
</dbReference>
<dbReference type="Pfam" id="PF00104">
    <property type="entry name" value="Hormone_recep"/>
    <property type="match status" value="1"/>
</dbReference>
<dbReference type="SMART" id="SM00430">
    <property type="entry name" value="HOLI"/>
    <property type="match status" value="1"/>
</dbReference>
<dbReference type="PANTHER" id="PTHR24082">
    <property type="entry name" value="NUCLEAR HORMONE RECEPTOR"/>
    <property type="match status" value="1"/>
</dbReference>
<evidence type="ECO:0000313" key="13">
    <source>
        <dbReference type="EnsemblMetazoa" id="XP_038053792.1"/>
    </source>
</evidence>
<dbReference type="GO" id="GO:0045944">
    <property type="term" value="P:positive regulation of transcription by RNA polymerase II"/>
    <property type="evidence" value="ECO:0007669"/>
    <property type="project" value="TreeGrafter"/>
</dbReference>
<comment type="similarity">
    <text evidence="1">Belongs to the nuclear hormone receptor family. NR1 subfamily.</text>
</comment>
<keyword evidence="5 10" id="KW-0805">Transcription regulation</keyword>
<evidence type="ECO:0000259" key="11">
    <source>
        <dbReference type="PROSITE" id="PS51030"/>
    </source>
</evidence>
<dbReference type="Proteomes" id="UP000887568">
    <property type="component" value="Unplaced"/>
</dbReference>
<evidence type="ECO:0000313" key="14">
    <source>
        <dbReference type="Proteomes" id="UP000887568"/>
    </source>
</evidence>
<feature type="domain" description="NR LBD" evidence="12">
    <location>
        <begin position="250"/>
        <end position="479"/>
    </location>
</feature>
<dbReference type="FunFam" id="3.30.50.10:FF:000030">
    <property type="entry name" value="Nuclear Hormone Receptor family"/>
    <property type="match status" value="1"/>
</dbReference>
<dbReference type="InterPro" id="IPR035500">
    <property type="entry name" value="NHR-like_dom_sf"/>
</dbReference>
<evidence type="ECO:0000256" key="4">
    <source>
        <dbReference type="ARBA" id="ARBA00022833"/>
    </source>
</evidence>
<dbReference type="OMA" id="CSAYFIE"/>
<dbReference type="GO" id="GO:0000978">
    <property type="term" value="F:RNA polymerase II cis-regulatory region sequence-specific DNA binding"/>
    <property type="evidence" value="ECO:0007669"/>
    <property type="project" value="TreeGrafter"/>
</dbReference>
<accession>A0A913ZQ00</accession>
<organism evidence="13 14">
    <name type="scientific">Patiria miniata</name>
    <name type="common">Bat star</name>
    <name type="synonym">Asterina miniata</name>
    <dbReference type="NCBI Taxonomy" id="46514"/>
    <lineage>
        <taxon>Eukaryota</taxon>
        <taxon>Metazoa</taxon>
        <taxon>Echinodermata</taxon>
        <taxon>Eleutherozoa</taxon>
        <taxon>Asterozoa</taxon>
        <taxon>Asteroidea</taxon>
        <taxon>Valvatacea</taxon>
        <taxon>Valvatida</taxon>
        <taxon>Asterinidae</taxon>
        <taxon>Patiria</taxon>
    </lineage>
</organism>
<dbReference type="SUPFAM" id="SSF57716">
    <property type="entry name" value="Glucocorticoid receptor-like (DNA-binding domain)"/>
    <property type="match status" value="1"/>
</dbReference>
<dbReference type="Pfam" id="PF00105">
    <property type="entry name" value="zf-C4"/>
    <property type="match status" value="1"/>
</dbReference>
<dbReference type="PRINTS" id="PR00398">
    <property type="entry name" value="STRDHORMONER"/>
</dbReference>
<dbReference type="GO" id="GO:0004879">
    <property type="term" value="F:nuclear receptor activity"/>
    <property type="evidence" value="ECO:0007669"/>
    <property type="project" value="InterPro"/>
</dbReference>
<keyword evidence="8 10" id="KW-0675">Receptor</keyword>
<keyword evidence="7 10" id="KW-0804">Transcription</keyword>
<keyword evidence="3 10" id="KW-0863">Zinc-finger</keyword>
<dbReference type="InterPro" id="IPR000536">
    <property type="entry name" value="Nucl_hrmn_rcpt_lig-bd"/>
</dbReference>
<evidence type="ECO:0000256" key="6">
    <source>
        <dbReference type="ARBA" id="ARBA00023125"/>
    </source>
</evidence>
<dbReference type="Gene3D" id="3.30.50.10">
    <property type="entry name" value="Erythroid Transcription Factor GATA-1, subunit A"/>
    <property type="match status" value="1"/>
</dbReference>
<dbReference type="GO" id="GO:0005634">
    <property type="term" value="C:nucleus"/>
    <property type="evidence" value="ECO:0007669"/>
    <property type="project" value="UniProtKB-SubCell"/>
</dbReference>
<dbReference type="PROSITE" id="PS00031">
    <property type="entry name" value="NUCLEAR_REC_DBD_1"/>
    <property type="match status" value="1"/>
</dbReference>